<dbReference type="GO" id="GO:0016757">
    <property type="term" value="F:glycosyltransferase activity"/>
    <property type="evidence" value="ECO:0007669"/>
    <property type="project" value="InterPro"/>
</dbReference>
<protein>
    <submittedName>
        <fullName evidence="3">Glycosyltransferase</fullName>
    </submittedName>
</protein>
<gene>
    <name evidence="3" type="ORF">OM075_03535</name>
</gene>
<feature type="domain" description="Glycosyltransferase subfamily 4-like N-terminal" evidence="2">
    <location>
        <begin position="12"/>
        <end position="171"/>
    </location>
</feature>
<dbReference type="EMBL" id="JAPDPJ010000004">
    <property type="protein sequence ID" value="MCW3785522.1"/>
    <property type="molecule type" value="Genomic_DNA"/>
</dbReference>
<dbReference type="AlphaFoldDB" id="A0AAE3SE20"/>
<dbReference type="InterPro" id="IPR001296">
    <property type="entry name" value="Glyco_trans_1"/>
</dbReference>
<reference evidence="3" key="1">
    <citation type="submission" date="2022-10" db="EMBL/GenBank/DDBJ databases">
        <authorList>
            <person name="Yu W.X."/>
        </authorList>
    </citation>
    <scope>NUCLEOTIDE SEQUENCE</scope>
    <source>
        <strain evidence="3">AAT</strain>
    </source>
</reference>
<comment type="caution">
    <text evidence="3">The sequence shown here is derived from an EMBL/GenBank/DDBJ whole genome shotgun (WGS) entry which is preliminary data.</text>
</comment>
<organism evidence="3 4">
    <name type="scientific">Plebeiibacterium sediminum</name>
    <dbReference type="NCBI Taxonomy" id="2992112"/>
    <lineage>
        <taxon>Bacteria</taxon>
        <taxon>Pseudomonadati</taxon>
        <taxon>Bacteroidota</taxon>
        <taxon>Bacteroidia</taxon>
        <taxon>Marinilabiliales</taxon>
        <taxon>Marinilabiliaceae</taxon>
        <taxon>Plebeiibacterium</taxon>
    </lineage>
</organism>
<proteinExistence type="predicted"/>
<accession>A0AAE3SE20</accession>
<name>A0AAE3SE20_9BACT</name>
<sequence>MKITFFTHSLNIGGVTRVFVNQANELHNKGYDVDFVICNNTGELLNELNRGINLIHFGNRRITQSFFYLIKYIKKNKPNYIITGSNVYNEYTILANMISGGVARVIATQGNYFDIELKSKFIYGRYYKWFMKLLYPKAYKVIAVSEGIKSLLEEFLPKKNILRIYNSFDKEDIESKSFISTYNQELIPEKYIFVGVRLVEIKNLRLLIDSFFVFEKKYPEYKLVISGDGDQKQMLKVLAKDYGLSSKVIFTGNLPNCYYLIKNASLIAVTSFSEALPGIVIEALVLGKNVVSTPNMGSVEILENGKYGFISKSYDDPKEFASLMAKAITEPISKKLIDKRALDFECQTTISKYEELFI</sequence>
<evidence type="ECO:0000259" key="2">
    <source>
        <dbReference type="Pfam" id="PF13439"/>
    </source>
</evidence>
<keyword evidence="4" id="KW-1185">Reference proteome</keyword>
<dbReference type="CDD" id="cd03811">
    <property type="entry name" value="GT4_GT28_WabH-like"/>
    <property type="match status" value="1"/>
</dbReference>
<dbReference type="Pfam" id="PF00534">
    <property type="entry name" value="Glycos_transf_1"/>
    <property type="match status" value="1"/>
</dbReference>
<evidence type="ECO:0000259" key="1">
    <source>
        <dbReference type="Pfam" id="PF00534"/>
    </source>
</evidence>
<dbReference type="Proteomes" id="UP001209229">
    <property type="component" value="Unassembled WGS sequence"/>
</dbReference>
<evidence type="ECO:0000313" key="4">
    <source>
        <dbReference type="Proteomes" id="UP001209229"/>
    </source>
</evidence>
<dbReference type="Gene3D" id="3.40.50.2000">
    <property type="entry name" value="Glycogen Phosphorylase B"/>
    <property type="match status" value="2"/>
</dbReference>
<dbReference type="SUPFAM" id="SSF53756">
    <property type="entry name" value="UDP-Glycosyltransferase/glycogen phosphorylase"/>
    <property type="match status" value="1"/>
</dbReference>
<evidence type="ECO:0000313" key="3">
    <source>
        <dbReference type="EMBL" id="MCW3785522.1"/>
    </source>
</evidence>
<dbReference type="Pfam" id="PF13439">
    <property type="entry name" value="Glyco_transf_4"/>
    <property type="match status" value="1"/>
</dbReference>
<dbReference type="RefSeq" id="WP_301189093.1">
    <property type="nucleotide sequence ID" value="NZ_JAPDPJ010000004.1"/>
</dbReference>
<feature type="domain" description="Glycosyl transferase family 1" evidence="1">
    <location>
        <begin position="190"/>
        <end position="339"/>
    </location>
</feature>
<dbReference type="PANTHER" id="PTHR12526">
    <property type="entry name" value="GLYCOSYLTRANSFERASE"/>
    <property type="match status" value="1"/>
</dbReference>
<dbReference type="InterPro" id="IPR028098">
    <property type="entry name" value="Glyco_trans_4-like_N"/>
</dbReference>